<dbReference type="PROSITE" id="PS51671">
    <property type="entry name" value="ACT"/>
    <property type="match status" value="1"/>
</dbReference>
<dbReference type="InterPro" id="IPR045865">
    <property type="entry name" value="ACT-like_dom_sf"/>
</dbReference>
<dbReference type="InterPro" id="IPR002912">
    <property type="entry name" value="ACT_dom"/>
</dbReference>
<accession>A0A1Z3HH19</accession>
<evidence type="ECO:0000313" key="2">
    <source>
        <dbReference type="EMBL" id="ASC69586.1"/>
    </source>
</evidence>
<dbReference type="Proteomes" id="UP000191901">
    <property type="component" value="Chromosome"/>
</dbReference>
<evidence type="ECO:0000313" key="3">
    <source>
        <dbReference type="Proteomes" id="UP000191901"/>
    </source>
</evidence>
<dbReference type="AlphaFoldDB" id="A0A1Z3HH19"/>
<organism evidence="2 3">
    <name type="scientific">Halomicronema hongdechloris C2206</name>
    <dbReference type="NCBI Taxonomy" id="1641165"/>
    <lineage>
        <taxon>Bacteria</taxon>
        <taxon>Bacillati</taxon>
        <taxon>Cyanobacteriota</taxon>
        <taxon>Cyanophyceae</taxon>
        <taxon>Nodosilineales</taxon>
        <taxon>Nodosilineaceae</taxon>
        <taxon>Halomicronema</taxon>
    </lineage>
</organism>
<reference evidence="2 3" key="1">
    <citation type="journal article" date="2016" name="Biochim. Biophys. Acta">
        <title>Characterization of red-shifted phycobilisomes isolated from the chlorophyll f-containing cyanobacterium Halomicronema hongdechloris.</title>
        <authorList>
            <person name="Li Y."/>
            <person name="Lin Y."/>
            <person name="Garvey C.J."/>
            <person name="Birch D."/>
            <person name="Corkery R.W."/>
            <person name="Loughlin P.C."/>
            <person name="Scheer H."/>
            <person name="Willows R.D."/>
            <person name="Chen M."/>
        </authorList>
    </citation>
    <scope>NUCLEOTIDE SEQUENCE [LARGE SCALE GENOMIC DNA]</scope>
    <source>
        <strain evidence="2 3">C2206</strain>
    </source>
</reference>
<protein>
    <recommendedName>
        <fullName evidence="1">ACT domain-containing protein</fullName>
    </recommendedName>
</protein>
<sequence length="155" mass="17081">MANQRWVFVVRALDHPGTLTAAAAVFSQRGVSLEGILGSGITPTTPEDGRLILTFRATEKKQALLHRTLERLSSIFQVDAYTYDDERLRAIAVAKLSLDAALTSDGDNVSVETIRQTTTDQMVMVTGTPLAVEEAIEHCRHHEQLQDVVMSYITV</sequence>
<proteinExistence type="predicted"/>
<name>A0A1Z3HH19_9CYAN</name>
<evidence type="ECO:0000259" key="1">
    <source>
        <dbReference type="PROSITE" id="PS51671"/>
    </source>
</evidence>
<dbReference type="KEGG" id="hhg:XM38_005130"/>
<feature type="domain" description="ACT" evidence="1">
    <location>
        <begin position="7"/>
        <end position="86"/>
    </location>
</feature>
<keyword evidence="3" id="KW-1185">Reference proteome</keyword>
<dbReference type="RefSeq" id="WP_080806458.1">
    <property type="nucleotide sequence ID" value="NZ_CP021983.2"/>
</dbReference>
<dbReference type="SUPFAM" id="SSF55021">
    <property type="entry name" value="ACT-like"/>
    <property type="match status" value="1"/>
</dbReference>
<dbReference type="OrthoDB" id="9787365at2"/>
<dbReference type="EMBL" id="CP021983">
    <property type="protein sequence ID" value="ASC69586.1"/>
    <property type="molecule type" value="Genomic_DNA"/>
</dbReference>
<gene>
    <name evidence="2" type="ORF">XM38_005130</name>
</gene>